<feature type="domain" description="RNA polymerase sigma factor 54 DNA-binding" evidence="1">
    <location>
        <begin position="127"/>
        <end position="276"/>
    </location>
</feature>
<dbReference type="AlphaFoldDB" id="H8GJY8"/>
<keyword evidence="2" id="KW-0804">Transcription</keyword>
<dbReference type="Proteomes" id="UP000005090">
    <property type="component" value="Chromosome"/>
</dbReference>
<dbReference type="InterPro" id="IPR007634">
    <property type="entry name" value="RNA_pol_sigma_54_DNA-bd"/>
</dbReference>
<proteinExistence type="predicted"/>
<keyword evidence="3" id="KW-1185">Reference proteome</keyword>
<name>H8GJY8_METAL</name>
<dbReference type="EMBL" id="CM001475">
    <property type="protein sequence ID" value="EIC27947.1"/>
    <property type="molecule type" value="Genomic_DNA"/>
</dbReference>
<dbReference type="eggNOG" id="COG1508">
    <property type="taxonomic scope" value="Bacteria"/>
</dbReference>
<accession>H8GJY8</accession>
<evidence type="ECO:0000313" key="3">
    <source>
        <dbReference type="Proteomes" id="UP000005090"/>
    </source>
</evidence>
<organism evidence="2 3">
    <name type="scientific">Methylomicrobium album BG8</name>
    <dbReference type="NCBI Taxonomy" id="686340"/>
    <lineage>
        <taxon>Bacteria</taxon>
        <taxon>Pseudomonadati</taxon>
        <taxon>Pseudomonadota</taxon>
        <taxon>Gammaproteobacteria</taxon>
        <taxon>Methylococcales</taxon>
        <taxon>Methylococcaceae</taxon>
        <taxon>Methylomicrobium</taxon>
    </lineage>
</organism>
<sequence length="408" mass="45789">MTSKTNCKLDAATLGKIVFARFLSLPLKTYDRCVEKTEASPCFQILHPYVKASVLDRAVLYEDSPEYPSVSAGGLGEICLLAGRPEFVYYRPSFVREYHLDESAIGQLRQAHALSRKLAATIHRLHLINHRNRMTHALIRTLLDVQADYLMSGDPMTLATLPQIHMVRILLERADLLKVADASRLSRLVRGLSFRMADGKLQPLSTLFPSERLLNCHRVDALIKREKSLLMEGRIEHPLSDAAIAALLAQQWGVSLSRRSVTAVRHYLAIPDRRRRAGKEDYLAATEGFSPLLMMTQQSVSGSIPSHPGVYEIRSSVLREETDPQDAALAAERTRIVYIGSTRNLRKRLADHLRCNNGNVLLSDLLAGGGARVRYRAVSTNWRLLERQLYHAFCETFGAPPPCNRMSP</sequence>
<dbReference type="GO" id="GO:0001216">
    <property type="term" value="F:DNA-binding transcription activator activity"/>
    <property type="evidence" value="ECO:0007669"/>
    <property type="project" value="InterPro"/>
</dbReference>
<evidence type="ECO:0000313" key="2">
    <source>
        <dbReference type="EMBL" id="EIC27947.1"/>
    </source>
</evidence>
<gene>
    <name evidence="2" type="ORF">Metal_0077</name>
</gene>
<dbReference type="HOGENOM" id="CLU_713291_0_0_6"/>
<dbReference type="Pfam" id="PF04552">
    <property type="entry name" value="Sigma54_DBD"/>
    <property type="match status" value="1"/>
</dbReference>
<dbReference type="CDD" id="cd00719">
    <property type="entry name" value="GIY-YIG_SF"/>
    <property type="match status" value="1"/>
</dbReference>
<dbReference type="GO" id="GO:0000428">
    <property type="term" value="C:DNA-directed RNA polymerase complex"/>
    <property type="evidence" value="ECO:0007669"/>
    <property type="project" value="UniProtKB-KW"/>
</dbReference>
<dbReference type="Gene3D" id="1.10.10.60">
    <property type="entry name" value="Homeodomain-like"/>
    <property type="match status" value="1"/>
</dbReference>
<dbReference type="STRING" id="686340.Metal_0077"/>
<reference evidence="2 3" key="1">
    <citation type="journal article" date="2013" name="Genome Announc.">
        <title>Genome Sequence of the Obligate Gammaproteobacterial Methanotroph Methylomicrobium album Strain BG8.</title>
        <authorList>
            <person name="Kits K.D."/>
            <person name="Kalyuzhnaya M.G."/>
            <person name="Klotz M.G."/>
            <person name="Jetten M.S."/>
            <person name="Op den Camp H.J."/>
            <person name="Vuilleumier S."/>
            <person name="Bringel F."/>
            <person name="Dispirito A.A."/>
            <person name="Murrell J.C."/>
            <person name="Bruce D."/>
            <person name="Cheng J.F."/>
            <person name="Copeland A."/>
            <person name="Goodwin L."/>
            <person name="Hauser L."/>
            <person name="Lajus A."/>
            <person name="Land M.L."/>
            <person name="Lapidus A."/>
            <person name="Lucas S."/>
            <person name="Medigue C."/>
            <person name="Pitluck S."/>
            <person name="Woyke T."/>
            <person name="Zeytun A."/>
            <person name="Stein L.Y."/>
        </authorList>
    </citation>
    <scope>NUCLEOTIDE SEQUENCE [LARGE SCALE GENOMIC DNA]</scope>
    <source>
        <strain evidence="2 3">BG8</strain>
    </source>
</reference>
<dbReference type="RefSeq" id="WP_005368500.1">
    <property type="nucleotide sequence ID" value="NZ_CM001475.1"/>
</dbReference>
<keyword evidence="2" id="KW-0240">DNA-directed RNA polymerase</keyword>
<evidence type="ECO:0000259" key="1">
    <source>
        <dbReference type="Pfam" id="PF04552"/>
    </source>
</evidence>
<protein>
    <submittedName>
        <fullName evidence="2">DNA-directed RNA polymerase specialized sigma subunit, sigma24</fullName>
    </submittedName>
</protein>